<dbReference type="EMBL" id="JAVDVQ010000027">
    <property type="protein sequence ID" value="MDR7084641.1"/>
    <property type="molecule type" value="Genomic_DNA"/>
</dbReference>
<dbReference type="SUPFAM" id="SSF63817">
    <property type="entry name" value="Sortase"/>
    <property type="match status" value="1"/>
</dbReference>
<dbReference type="InterPro" id="IPR042001">
    <property type="entry name" value="Sortase_F"/>
</dbReference>
<keyword evidence="4" id="KW-1185">Reference proteome</keyword>
<evidence type="ECO:0008006" key="5">
    <source>
        <dbReference type="Google" id="ProtNLM"/>
    </source>
</evidence>
<comment type="caution">
    <text evidence="3">The sequence shown here is derived from an EMBL/GenBank/DDBJ whole genome shotgun (WGS) entry which is preliminary data.</text>
</comment>
<keyword evidence="1" id="KW-0378">Hydrolase</keyword>
<organism evidence="3 4">
    <name type="scientific">Arthrobacter ginsengisoli</name>
    <dbReference type="NCBI Taxonomy" id="1356565"/>
    <lineage>
        <taxon>Bacteria</taxon>
        <taxon>Bacillati</taxon>
        <taxon>Actinomycetota</taxon>
        <taxon>Actinomycetes</taxon>
        <taxon>Micrococcales</taxon>
        <taxon>Micrococcaceae</taxon>
        <taxon>Arthrobacter</taxon>
    </lineage>
</organism>
<dbReference type="CDD" id="cd05829">
    <property type="entry name" value="Sortase_F"/>
    <property type="match status" value="1"/>
</dbReference>
<accession>A0ABU1UHN2</accession>
<dbReference type="RefSeq" id="WP_310061346.1">
    <property type="nucleotide sequence ID" value="NZ_JAVDVQ010000027.1"/>
</dbReference>
<dbReference type="Proteomes" id="UP001252243">
    <property type="component" value="Unassembled WGS sequence"/>
</dbReference>
<dbReference type="InterPro" id="IPR005754">
    <property type="entry name" value="Sortase"/>
</dbReference>
<evidence type="ECO:0000256" key="1">
    <source>
        <dbReference type="ARBA" id="ARBA00022801"/>
    </source>
</evidence>
<dbReference type="Gene3D" id="2.40.260.10">
    <property type="entry name" value="Sortase"/>
    <property type="match status" value="1"/>
</dbReference>
<proteinExistence type="predicted"/>
<protein>
    <recommendedName>
        <fullName evidence="5">Sortase</fullName>
    </recommendedName>
</protein>
<dbReference type="InterPro" id="IPR023365">
    <property type="entry name" value="Sortase_dom-sf"/>
</dbReference>
<sequence length="263" mass="27365">MSSHRENRRRRASRTRGLVLRPLDMLILAVCVLGLVAAWLSYAASDPGNGQPASGRDATEATLSGTVTPRSTSTPSAVPTGSRTGLLPVGDPAALPAALPAAQEPATQEPAVKLPAASVPQRITYPAAGMDVVVHPLEPGNGDGDSRSIVPPATMDGYWLTPFGAPGAGSENTTYVIGHSWEGRDAPFNHLSTAAVPGDTFTVVTETGVLSYAVDSVTTYTKSTLKDSPVWDAVPNRLVLISCYTADPWGKNVVVVASPARGR</sequence>
<evidence type="ECO:0000313" key="3">
    <source>
        <dbReference type="EMBL" id="MDR7084641.1"/>
    </source>
</evidence>
<feature type="region of interest" description="Disordered" evidence="2">
    <location>
        <begin position="46"/>
        <end position="92"/>
    </location>
</feature>
<feature type="compositionally biased region" description="Polar residues" evidence="2">
    <location>
        <begin position="61"/>
        <end position="83"/>
    </location>
</feature>
<name>A0ABU1UHN2_9MICC</name>
<evidence type="ECO:0000313" key="4">
    <source>
        <dbReference type="Proteomes" id="UP001252243"/>
    </source>
</evidence>
<evidence type="ECO:0000256" key="2">
    <source>
        <dbReference type="SAM" id="MobiDB-lite"/>
    </source>
</evidence>
<dbReference type="Pfam" id="PF04203">
    <property type="entry name" value="Sortase"/>
    <property type="match status" value="1"/>
</dbReference>
<gene>
    <name evidence="3" type="ORF">J2X01_003954</name>
</gene>
<reference evidence="3 4" key="1">
    <citation type="submission" date="2023-07" db="EMBL/GenBank/DDBJ databases">
        <title>Sorghum-associated microbial communities from plants grown in Nebraska, USA.</title>
        <authorList>
            <person name="Schachtman D."/>
        </authorList>
    </citation>
    <scope>NUCLEOTIDE SEQUENCE [LARGE SCALE GENOMIC DNA]</scope>
    <source>
        <strain evidence="3 4">BE167</strain>
    </source>
</reference>